<accession>A0AAJ8MFG1</accession>
<dbReference type="Proteomes" id="UP000078595">
    <property type="component" value="Chromosome 2"/>
</dbReference>
<dbReference type="RefSeq" id="XP_065824457.1">
    <property type="nucleotide sequence ID" value="XM_065968385.1"/>
</dbReference>
<dbReference type="EMBL" id="CP144531">
    <property type="protein sequence ID" value="WWC59107.1"/>
    <property type="molecule type" value="Genomic_DNA"/>
</dbReference>
<dbReference type="KEGG" id="kdj:28965907"/>
<evidence type="ECO:0000256" key="1">
    <source>
        <dbReference type="SAM" id="MobiDB-lite"/>
    </source>
</evidence>
<evidence type="ECO:0000313" key="3">
    <source>
        <dbReference type="Proteomes" id="UP000078595"/>
    </source>
</evidence>
<proteinExistence type="predicted"/>
<evidence type="ECO:0008006" key="4">
    <source>
        <dbReference type="Google" id="ProtNLM"/>
    </source>
</evidence>
<feature type="region of interest" description="Disordered" evidence="1">
    <location>
        <begin position="374"/>
        <end position="395"/>
    </location>
</feature>
<feature type="compositionally biased region" description="Basic residues" evidence="1">
    <location>
        <begin position="345"/>
        <end position="355"/>
    </location>
</feature>
<gene>
    <name evidence="2" type="ORF">I303_101655</name>
</gene>
<name>A0AAJ8MFG1_9TREE</name>
<feature type="region of interest" description="Disordered" evidence="1">
    <location>
        <begin position="328"/>
        <end position="362"/>
    </location>
</feature>
<organism evidence="2 3">
    <name type="scientific">Kwoniella dejecticola CBS 10117</name>
    <dbReference type="NCBI Taxonomy" id="1296121"/>
    <lineage>
        <taxon>Eukaryota</taxon>
        <taxon>Fungi</taxon>
        <taxon>Dikarya</taxon>
        <taxon>Basidiomycota</taxon>
        <taxon>Agaricomycotina</taxon>
        <taxon>Tremellomycetes</taxon>
        <taxon>Tremellales</taxon>
        <taxon>Cryptococcaceae</taxon>
        <taxon>Kwoniella</taxon>
    </lineage>
</organism>
<keyword evidence="3" id="KW-1185">Reference proteome</keyword>
<evidence type="ECO:0000313" key="2">
    <source>
        <dbReference type="EMBL" id="WWC59107.1"/>
    </source>
</evidence>
<sequence>MLDQIPSEIISQISYHLSLTTSSSFSASTSSSNTLEDIPPINLLLSCRTINEAINPTTNPRLYGKLFKALFDIDAPERRLRIHPNANAIARKLKKRPRKRRKTNEDDKLKAQELTKELKKRINCLLRLRDMIEQKDVSEIEDDDLWTIYFMLIENDGKNLEHLIGPKATIHLPALLELYHEQHFLAAAVEPGYPAETVGRSLAMWIAWLVGGSGAPDETPEQREERMFVLRPYVFAAQQYHLYFAPWTLPDLPLTKPLPPSDNSNPFVADLTPRSRSCAVEHFGRQLSVCPPFLAHAAILRFFYRRPGEDIDGESDNELDMVTPPFMTMQNAQGQGQGQGQGHAPAHHHHHHHGTHTPITNGVRVNDLVDGIMPGTEGIVPSTSTSRAPTRPGSPIPIEKQQQFLIGNSKNHDLDFARLKACHDPLSTKGLKSPRWKGCWDGCWEGTFSFFDFDAFREMLAGHARALYEGPYGEQAQVWRIKETYVRKIGWVKRPESLYSPHQSSDDEYYSTDENAQAEAGEEEGVVRDREGLPLNGPPVNAGFPLSDPPNTFANLASEIAEAETLKQTIKQQIQAIKGYEIVPPQELDQMLSLSDEEQEESGLEMLLSGTGHSAWGKFILKGRVRSWDGMASLVKEYAPDSRGKWIYRGYVLAGDIFVGRWRDTYTPENFVGYEGTFFLNRR</sequence>
<feature type="region of interest" description="Disordered" evidence="1">
    <location>
        <begin position="497"/>
        <end position="544"/>
    </location>
</feature>
<dbReference type="AlphaFoldDB" id="A0AAJ8MFG1"/>
<reference evidence="2" key="2">
    <citation type="submission" date="2024-02" db="EMBL/GenBank/DDBJ databases">
        <title>Comparative genomics of Cryptococcus and Kwoniella reveals pathogenesis evolution and contrasting modes of karyotype evolution via chromosome fusion or intercentromeric recombination.</title>
        <authorList>
            <person name="Coelho M.A."/>
            <person name="David-Palma M."/>
            <person name="Shea T."/>
            <person name="Bowers K."/>
            <person name="McGinley-Smith S."/>
            <person name="Mohammad A.W."/>
            <person name="Gnirke A."/>
            <person name="Yurkov A.M."/>
            <person name="Nowrousian M."/>
            <person name="Sun S."/>
            <person name="Cuomo C.A."/>
            <person name="Heitman J."/>
        </authorList>
    </citation>
    <scope>NUCLEOTIDE SEQUENCE</scope>
    <source>
        <strain evidence="2">CBS 10117</strain>
    </source>
</reference>
<reference evidence="2" key="1">
    <citation type="submission" date="2013-07" db="EMBL/GenBank/DDBJ databases">
        <authorList>
            <consortium name="The Broad Institute Genome Sequencing Platform"/>
            <person name="Cuomo C."/>
            <person name="Litvintseva A."/>
            <person name="Chen Y."/>
            <person name="Heitman J."/>
            <person name="Sun S."/>
            <person name="Springer D."/>
            <person name="Dromer F."/>
            <person name="Young S.K."/>
            <person name="Zeng Q."/>
            <person name="Gargeya S."/>
            <person name="Fitzgerald M."/>
            <person name="Abouelleil A."/>
            <person name="Alvarado L."/>
            <person name="Berlin A.M."/>
            <person name="Chapman S.B."/>
            <person name="Dewar J."/>
            <person name="Goldberg J."/>
            <person name="Griggs A."/>
            <person name="Gujja S."/>
            <person name="Hansen M."/>
            <person name="Howarth C."/>
            <person name="Imamovic A."/>
            <person name="Larimer J."/>
            <person name="McCowan C."/>
            <person name="Murphy C."/>
            <person name="Pearson M."/>
            <person name="Priest M."/>
            <person name="Roberts A."/>
            <person name="Saif S."/>
            <person name="Shea T."/>
            <person name="Sykes S."/>
            <person name="Wortman J."/>
            <person name="Nusbaum C."/>
            <person name="Birren B."/>
        </authorList>
    </citation>
    <scope>NUCLEOTIDE SEQUENCE</scope>
    <source>
        <strain evidence="2">CBS 10117</strain>
    </source>
</reference>
<dbReference type="GeneID" id="28965907"/>
<protein>
    <recommendedName>
        <fullName evidence="4">F-box domain-containing protein</fullName>
    </recommendedName>
</protein>